<gene>
    <name evidence="1" type="ORF">ACOLOM_LOCUS2325</name>
</gene>
<proteinExistence type="predicted"/>
<protein>
    <submittedName>
        <fullName evidence="1">367_t:CDS:1</fullName>
    </submittedName>
</protein>
<accession>A0ACA9KU88</accession>
<evidence type="ECO:0000313" key="1">
    <source>
        <dbReference type="EMBL" id="CAG8489619.1"/>
    </source>
</evidence>
<dbReference type="EMBL" id="CAJVPT010002957">
    <property type="protein sequence ID" value="CAG8489619.1"/>
    <property type="molecule type" value="Genomic_DNA"/>
</dbReference>
<keyword evidence="2" id="KW-1185">Reference proteome</keyword>
<dbReference type="Proteomes" id="UP000789525">
    <property type="component" value="Unassembled WGS sequence"/>
</dbReference>
<name>A0ACA9KU88_9GLOM</name>
<sequence length="235" mass="26940">MEEDNPGESSTSKSPAVIRPDKRKGVIGKGKPFYSMSTLEFASDYVSEEVTDKLIKNYRSQLENFVKASSSSTSDYSSLRGAIFKRIAHRKLIKGGTFRARPLFSSTFSYFGINNSNLSIPTRNKLLFSDISEIVPNMYCIPTQKNDASFDAFVFPDTFFQMTVSESHPIIKSGLEKYINYNNSSDIKFYFVVPKEIYSSYREQVLYTTKRTVLKNNPPWINRLRQYALEIDLKL</sequence>
<comment type="caution">
    <text evidence="1">The sequence shown here is derived from an EMBL/GenBank/DDBJ whole genome shotgun (WGS) entry which is preliminary data.</text>
</comment>
<evidence type="ECO:0000313" key="2">
    <source>
        <dbReference type="Proteomes" id="UP000789525"/>
    </source>
</evidence>
<organism evidence="1 2">
    <name type="scientific">Acaulospora colombiana</name>
    <dbReference type="NCBI Taxonomy" id="27376"/>
    <lineage>
        <taxon>Eukaryota</taxon>
        <taxon>Fungi</taxon>
        <taxon>Fungi incertae sedis</taxon>
        <taxon>Mucoromycota</taxon>
        <taxon>Glomeromycotina</taxon>
        <taxon>Glomeromycetes</taxon>
        <taxon>Diversisporales</taxon>
        <taxon>Acaulosporaceae</taxon>
        <taxon>Acaulospora</taxon>
    </lineage>
</organism>
<reference evidence="1" key="1">
    <citation type="submission" date="2021-06" db="EMBL/GenBank/DDBJ databases">
        <authorList>
            <person name="Kallberg Y."/>
            <person name="Tangrot J."/>
            <person name="Rosling A."/>
        </authorList>
    </citation>
    <scope>NUCLEOTIDE SEQUENCE</scope>
    <source>
        <strain evidence="1">CL356</strain>
    </source>
</reference>